<comment type="caution">
    <text evidence="2">The sequence shown here is derived from an EMBL/GenBank/DDBJ whole genome shotgun (WGS) entry which is preliminary data.</text>
</comment>
<proteinExistence type="predicted"/>
<dbReference type="Proteomes" id="UP000641741">
    <property type="component" value="Unassembled WGS sequence"/>
</dbReference>
<evidence type="ECO:0000256" key="1">
    <source>
        <dbReference type="SAM" id="Coils"/>
    </source>
</evidence>
<protein>
    <submittedName>
        <fullName evidence="2">Uncharacterized protein</fullName>
    </submittedName>
</protein>
<gene>
    <name evidence="2" type="ORF">H8S02_11835</name>
</gene>
<keyword evidence="3" id="KW-1185">Reference proteome</keyword>
<evidence type="ECO:0000313" key="3">
    <source>
        <dbReference type="Proteomes" id="UP000641741"/>
    </source>
</evidence>
<feature type="coiled-coil region" evidence="1">
    <location>
        <begin position="570"/>
        <end position="604"/>
    </location>
</feature>
<name>A0ABR7GQL6_9FIRM</name>
<keyword evidence="1" id="KW-0175">Coiled coil</keyword>
<organism evidence="2 3">
    <name type="scientific">Agathobaculum hominis</name>
    <dbReference type="NCBI Taxonomy" id="2763014"/>
    <lineage>
        <taxon>Bacteria</taxon>
        <taxon>Bacillati</taxon>
        <taxon>Bacillota</taxon>
        <taxon>Clostridia</taxon>
        <taxon>Eubacteriales</taxon>
        <taxon>Butyricicoccaceae</taxon>
        <taxon>Agathobaculum</taxon>
    </lineage>
</organism>
<sequence>MEDINMLEIVRKIDENDVDIWKKQIINHAKEYVKKHRFFSYKDAILTLLKIMEETRNKEISDEELGQLQVALVLLLCVRDSDKEGKTEKRELKWLDSLMYYEEETLWLRRYLYKRQKFSLRRTQQNITICPVEENEICSAEKTEFTDRLEVVLNNYTQFFRKGVSKIFKIPKKIGKCRLADLVLSDYAVYPILPAVLSSDIIQLNVYRKSPAKSKLVNPHLELPEWDEPINKYKILHKKSRLLCADIAEFLAMHLRTVSIPLSRIADSPTGFLEAVQEEFVVPRCRTVNLAQDLIAFYDLGMNDGQLLRNKISSYIEWPKKYTREVIEARFAEHGRELAEVIDFVRRMLSAKIWYDTSTMKVRYWHDILFSKLIDDKGLIKQGTACDFFGVDARSNRMKEADRIFERYFETVRIIYNVVEDTLPDAMSGRVQNNIANDFIIRFNKTMETQYWEMEALCGQMDEVDDVIKRAEDMPRQLQKALEGPLTVQVAYDFVKEHITHAPNSKECMEERAQKYYPEKEKRYELLRYYAEHMPDAWVAIYQFLLARSFDVIGHYAVAMLRHCAIRQCQIELEKEIKDIDADVQRIKRQIAAKQKEASLAEAKSTSAKEKE</sequence>
<reference evidence="2 3" key="1">
    <citation type="submission" date="2020-08" db="EMBL/GenBank/DDBJ databases">
        <title>Genome public.</title>
        <authorList>
            <person name="Liu C."/>
            <person name="Sun Q."/>
        </authorList>
    </citation>
    <scope>NUCLEOTIDE SEQUENCE [LARGE SCALE GENOMIC DNA]</scope>
    <source>
        <strain evidence="2 3">M2</strain>
    </source>
</reference>
<dbReference type="RefSeq" id="WP_186970684.1">
    <property type="nucleotide sequence ID" value="NZ_JACOPK010000013.1"/>
</dbReference>
<evidence type="ECO:0000313" key="2">
    <source>
        <dbReference type="EMBL" id="MBC5696616.1"/>
    </source>
</evidence>
<dbReference type="EMBL" id="JACOPK010000013">
    <property type="protein sequence ID" value="MBC5696616.1"/>
    <property type="molecule type" value="Genomic_DNA"/>
</dbReference>
<accession>A0ABR7GQL6</accession>